<protein>
    <submittedName>
        <fullName evidence="2">Uncharacterized protein</fullName>
    </submittedName>
</protein>
<comment type="caution">
    <text evidence="2">The sequence shown here is derived from an EMBL/GenBank/DDBJ whole genome shotgun (WGS) entry which is preliminary data.</text>
</comment>
<keyword evidence="1" id="KW-0472">Membrane</keyword>
<name>A0A2T0PYV6_9ACTN</name>
<feature type="transmembrane region" description="Helical" evidence="1">
    <location>
        <begin position="105"/>
        <end position="126"/>
    </location>
</feature>
<accession>A0A2T0PYV6</accession>
<gene>
    <name evidence="2" type="ORF">CLV72_107215</name>
</gene>
<proteinExistence type="predicted"/>
<feature type="transmembrane region" description="Helical" evidence="1">
    <location>
        <begin position="56"/>
        <end position="74"/>
    </location>
</feature>
<sequence>MTPVTPTAPADAPTRTQDRIGRGINVLNVLATLVALANGILIVLNAPDETLVVETWRTLGYVVFAGMWALLVFWPRSLPGVWELVLFHKIVVTILYFSYGDVPDAVQAGFIDLGVSVATVIAYVLCRGWTSWWHVAVVPAR</sequence>
<dbReference type="AlphaFoldDB" id="A0A2T0PYV6"/>
<keyword evidence="3" id="KW-1185">Reference proteome</keyword>
<feature type="transmembrane region" description="Helical" evidence="1">
    <location>
        <begin position="81"/>
        <end position="99"/>
    </location>
</feature>
<feature type="transmembrane region" description="Helical" evidence="1">
    <location>
        <begin position="24"/>
        <end position="44"/>
    </location>
</feature>
<reference evidence="2 3" key="1">
    <citation type="submission" date="2018-03" db="EMBL/GenBank/DDBJ databases">
        <title>Genomic Encyclopedia of Archaeal and Bacterial Type Strains, Phase II (KMG-II): from individual species to whole genera.</title>
        <authorList>
            <person name="Goeker M."/>
        </authorList>
    </citation>
    <scope>NUCLEOTIDE SEQUENCE [LARGE SCALE GENOMIC DNA]</scope>
    <source>
        <strain evidence="2 3">DSM 45601</strain>
    </source>
</reference>
<dbReference type="OrthoDB" id="3692345at2"/>
<dbReference type="Proteomes" id="UP000237846">
    <property type="component" value="Unassembled WGS sequence"/>
</dbReference>
<organism evidence="2 3">
    <name type="scientific">Allonocardiopsis opalescens</name>
    <dbReference type="NCBI Taxonomy" id="1144618"/>
    <lineage>
        <taxon>Bacteria</taxon>
        <taxon>Bacillati</taxon>
        <taxon>Actinomycetota</taxon>
        <taxon>Actinomycetes</taxon>
        <taxon>Streptosporangiales</taxon>
        <taxon>Allonocardiopsis</taxon>
    </lineage>
</organism>
<evidence type="ECO:0000256" key="1">
    <source>
        <dbReference type="SAM" id="Phobius"/>
    </source>
</evidence>
<dbReference type="RefSeq" id="WP_146159536.1">
    <property type="nucleotide sequence ID" value="NZ_PVZC01000007.1"/>
</dbReference>
<keyword evidence="1" id="KW-0812">Transmembrane</keyword>
<dbReference type="EMBL" id="PVZC01000007">
    <property type="protein sequence ID" value="PRX96692.1"/>
    <property type="molecule type" value="Genomic_DNA"/>
</dbReference>
<keyword evidence="1" id="KW-1133">Transmembrane helix</keyword>
<evidence type="ECO:0000313" key="3">
    <source>
        <dbReference type="Proteomes" id="UP000237846"/>
    </source>
</evidence>
<evidence type="ECO:0000313" key="2">
    <source>
        <dbReference type="EMBL" id="PRX96692.1"/>
    </source>
</evidence>